<dbReference type="PROSITE" id="PS50213">
    <property type="entry name" value="FAS1"/>
    <property type="match status" value="1"/>
</dbReference>
<evidence type="ECO:0000259" key="2">
    <source>
        <dbReference type="PROSITE" id="PS50213"/>
    </source>
</evidence>
<dbReference type="InterPro" id="IPR036378">
    <property type="entry name" value="FAS1_dom_sf"/>
</dbReference>
<keyword evidence="4" id="KW-1185">Reference proteome</keyword>
<organism evidence="3 4">
    <name type="scientific">Mucilaginibacter paludis DSM 18603</name>
    <dbReference type="NCBI Taxonomy" id="714943"/>
    <lineage>
        <taxon>Bacteria</taxon>
        <taxon>Pseudomonadati</taxon>
        <taxon>Bacteroidota</taxon>
        <taxon>Sphingobacteriia</taxon>
        <taxon>Sphingobacteriales</taxon>
        <taxon>Sphingobacteriaceae</taxon>
        <taxon>Mucilaginibacter</taxon>
    </lineage>
</organism>
<evidence type="ECO:0000313" key="3">
    <source>
        <dbReference type="EMBL" id="EHQ31140.1"/>
    </source>
</evidence>
<dbReference type="PROSITE" id="PS51257">
    <property type="entry name" value="PROKAR_LIPOPROTEIN"/>
    <property type="match status" value="1"/>
</dbReference>
<gene>
    <name evidence="3" type="ORF">Mucpa_7097</name>
</gene>
<feature type="chain" id="PRO_5003558347" evidence="1">
    <location>
        <begin position="24"/>
        <end position="489"/>
    </location>
</feature>
<sequence length="489" mass="54555">MINFKIRYTLLLFAACISLQACKKAWQDHTAITIEALNKTLIQQINETPDLSTFSTYLVKTGYDKVLASSKSYTVWAPTNTAMQTIDAAILADTAKLRLFVANHISYQEYFTTAPNPSLVIRTLSGKNIIFTPATFEEAKIVKGNVYVKNGVLHTIDQASGTKQNAYEFMMSTGLSTKQRGFIQSLFHTEIDTSKGVKLYTDPITKKTIYQAGTTFPVTKNTYFQRVSDISSEDSLLTYIILSDVAYDAEKAKIGRYYNLSTSATKTDTLTQFAVVKDLVVNHVYTIDNLPDTLTTVSGVKIHLDRSAIIQTQKLSNGIAYVVSSIGYQILQNKIPVIYIQGELPDSVRVPSTLSIRTKKDLNDVKYTDMQSRSITSSPDPLYYYRYKTTVNSAQYKVYWRAVNDIFTTSFNQKVDFSATRYYPKAVETPLATMGYKAVAVSDYSEVYLGLYTPANYGTLYTFLVSATGVVSTAPSALSLDYIKLVPVN</sequence>
<accession>H1Y9V7</accession>
<feature type="domain" description="FAS1" evidence="2">
    <location>
        <begin position="38"/>
        <end position="160"/>
    </location>
</feature>
<dbReference type="Gene3D" id="2.30.180.10">
    <property type="entry name" value="FAS1 domain"/>
    <property type="match status" value="1"/>
</dbReference>
<proteinExistence type="predicted"/>
<keyword evidence="1" id="KW-0732">Signal</keyword>
<name>H1Y9V7_9SPHI</name>
<feature type="signal peptide" evidence="1">
    <location>
        <begin position="1"/>
        <end position="23"/>
    </location>
</feature>
<dbReference type="EMBL" id="CM001403">
    <property type="protein sequence ID" value="EHQ31140.1"/>
    <property type="molecule type" value="Genomic_DNA"/>
</dbReference>
<dbReference type="eggNOG" id="COG2335">
    <property type="taxonomic scope" value="Bacteria"/>
</dbReference>
<reference evidence="3" key="1">
    <citation type="submission" date="2011-09" db="EMBL/GenBank/DDBJ databases">
        <title>The permanent draft genome of Mucilaginibacter paludis DSM 18603.</title>
        <authorList>
            <consortium name="US DOE Joint Genome Institute (JGI-PGF)"/>
            <person name="Lucas S."/>
            <person name="Han J."/>
            <person name="Lapidus A."/>
            <person name="Bruce D."/>
            <person name="Goodwin L."/>
            <person name="Pitluck S."/>
            <person name="Peters L."/>
            <person name="Kyrpides N."/>
            <person name="Mavromatis K."/>
            <person name="Ivanova N."/>
            <person name="Mikhailova N."/>
            <person name="Held B."/>
            <person name="Detter J.C."/>
            <person name="Tapia R."/>
            <person name="Han C."/>
            <person name="Land M."/>
            <person name="Hauser L."/>
            <person name="Markowitz V."/>
            <person name="Cheng J.-F."/>
            <person name="Hugenholtz P."/>
            <person name="Woyke T."/>
            <person name="Wu D."/>
            <person name="Tindall B."/>
            <person name="Brambilla E."/>
            <person name="Klenk H.-P."/>
            <person name="Eisen J.A."/>
        </authorList>
    </citation>
    <scope>NUCLEOTIDE SEQUENCE [LARGE SCALE GENOMIC DNA]</scope>
    <source>
        <strain evidence="3">DSM 18603</strain>
    </source>
</reference>
<dbReference type="SMART" id="SM00554">
    <property type="entry name" value="FAS1"/>
    <property type="match status" value="1"/>
</dbReference>
<evidence type="ECO:0000256" key="1">
    <source>
        <dbReference type="SAM" id="SignalP"/>
    </source>
</evidence>
<dbReference type="Pfam" id="PF02469">
    <property type="entry name" value="Fasciclin"/>
    <property type="match status" value="1"/>
</dbReference>
<dbReference type="InterPro" id="IPR000782">
    <property type="entry name" value="FAS1_domain"/>
</dbReference>
<dbReference type="SUPFAM" id="SSF82153">
    <property type="entry name" value="FAS1 domain"/>
    <property type="match status" value="1"/>
</dbReference>
<dbReference type="AlphaFoldDB" id="H1Y9V7"/>
<evidence type="ECO:0000313" key="4">
    <source>
        <dbReference type="Proteomes" id="UP000002774"/>
    </source>
</evidence>
<dbReference type="Proteomes" id="UP000002774">
    <property type="component" value="Chromosome"/>
</dbReference>
<dbReference type="STRING" id="714943.Mucpa_7097"/>
<dbReference type="HOGENOM" id="CLU_549595_0_0_10"/>
<protein>
    <submittedName>
        <fullName evidence="3">Beta-Ig-H3/fasciclin</fullName>
    </submittedName>
</protein>